<keyword evidence="9 12" id="KW-0274">FAD</keyword>
<dbReference type="InterPro" id="IPR004572">
    <property type="entry name" value="Protoporphyrinogen_oxidase"/>
</dbReference>
<dbReference type="PANTHER" id="PTHR42923">
    <property type="entry name" value="PROTOPORPHYRINOGEN OXIDASE"/>
    <property type="match status" value="1"/>
</dbReference>
<evidence type="ECO:0000256" key="12">
    <source>
        <dbReference type="RuleBase" id="RU364052"/>
    </source>
</evidence>
<evidence type="ECO:0000256" key="2">
    <source>
        <dbReference type="ARBA" id="ARBA00001974"/>
    </source>
</evidence>
<evidence type="ECO:0000256" key="1">
    <source>
        <dbReference type="ARBA" id="ARBA00001755"/>
    </source>
</evidence>
<evidence type="ECO:0000256" key="11">
    <source>
        <dbReference type="ARBA" id="ARBA00023133"/>
    </source>
</evidence>
<dbReference type="Gene3D" id="3.50.50.60">
    <property type="entry name" value="FAD/NAD(P)-binding domain"/>
    <property type="match status" value="1"/>
</dbReference>
<accession>A0ABT9D551</accession>
<keyword evidence="15" id="KW-1185">Reference proteome</keyword>
<dbReference type="InterPro" id="IPR002937">
    <property type="entry name" value="Amino_oxidase"/>
</dbReference>
<comment type="function">
    <text evidence="3 12">Involved in coproporphyrin-dependent heme b biosynthesis. Catalyzes the oxidation of coproporphyrinogen III to coproporphyrin III.</text>
</comment>
<dbReference type="RefSeq" id="WP_304599585.1">
    <property type="nucleotide sequence ID" value="NZ_JAUQYP010000001.1"/>
</dbReference>
<evidence type="ECO:0000256" key="10">
    <source>
        <dbReference type="ARBA" id="ARBA00023002"/>
    </source>
</evidence>
<name>A0ABT9D551_9CELL</name>
<dbReference type="PANTHER" id="PTHR42923:SF3">
    <property type="entry name" value="PROTOPORPHYRINOGEN OXIDASE"/>
    <property type="match status" value="1"/>
</dbReference>
<comment type="cofactor">
    <cofactor evidence="2 12">
        <name>FAD</name>
        <dbReference type="ChEBI" id="CHEBI:57692"/>
    </cofactor>
</comment>
<comment type="similarity">
    <text evidence="5 12">Belongs to the protoporphyrinogen/coproporphyrinogen oxidase family. Coproporphyrinogen III oxidase subfamily.</text>
</comment>
<sequence>MTRPFLVVGAGITGLAAAFELAGSGHDVVLVERDRLGGRIRTERIDGFLIEHGPDSFVAYRPGAVRLADALGIGDDVVPVVPPRSVHLRVHGRMEPMPAGMGMVLPTRIGPFARTRILSWPQKLRAVADLVMPRVLGPQDMAIGALLRRRVGPGVVARFADPLVGGIYGASVDDLSIDAVLPMLRDYERKHRSLVLASLAQGRTASRPGDPEGSPFRSMRGGMGQLVDALVAALDALGVQPRVGVSVLSLAPSAEGARAALSDGTELEVAGVVLAGGAPSSADLLAEIAPDAARTLRQVRYGSTRSVHLAYDEDAFDTPPTGHGYLEAGPERTPVTGVTLASRKWPGRAPDGSVLVRAFVPDRVGAAASLGDDDLLDTVAAHVGRVLGATRSPRLRHLVRWTDAMPTYTVGHRSRARSVSDALAHTPVRVAGSALNGVGVPDCIADGRRLAAELATQMVGVA</sequence>
<evidence type="ECO:0000259" key="13">
    <source>
        <dbReference type="Pfam" id="PF01593"/>
    </source>
</evidence>
<evidence type="ECO:0000313" key="15">
    <source>
        <dbReference type="Proteomes" id="UP001232536"/>
    </source>
</evidence>
<dbReference type="SUPFAM" id="SSF54373">
    <property type="entry name" value="FAD-linked reductases, C-terminal domain"/>
    <property type="match status" value="1"/>
</dbReference>
<keyword evidence="11 12" id="KW-0350">Heme biosynthesis</keyword>
<dbReference type="EC" id="1.3.3.15" evidence="6 12"/>
<dbReference type="EMBL" id="JAUQYP010000001">
    <property type="protein sequence ID" value="MDO8105885.1"/>
    <property type="molecule type" value="Genomic_DNA"/>
</dbReference>
<comment type="pathway">
    <text evidence="4 12">Porphyrin-containing compound metabolism; protoheme biosynthesis.</text>
</comment>
<evidence type="ECO:0000256" key="3">
    <source>
        <dbReference type="ARBA" id="ARBA00002185"/>
    </source>
</evidence>
<dbReference type="Gene3D" id="3.90.660.20">
    <property type="entry name" value="Protoporphyrinogen oxidase, mitochondrial, domain 2"/>
    <property type="match status" value="1"/>
</dbReference>
<comment type="catalytic activity">
    <reaction evidence="1">
        <text>coproporphyrinogen III + 3 O2 = coproporphyrin III + 3 H2O2</text>
        <dbReference type="Rhea" id="RHEA:43436"/>
        <dbReference type="ChEBI" id="CHEBI:15379"/>
        <dbReference type="ChEBI" id="CHEBI:16240"/>
        <dbReference type="ChEBI" id="CHEBI:57309"/>
        <dbReference type="ChEBI" id="CHEBI:131725"/>
        <dbReference type="EC" id="1.3.3.15"/>
    </reaction>
    <physiologicalReaction direction="left-to-right" evidence="1">
        <dbReference type="Rhea" id="RHEA:43437"/>
    </physiologicalReaction>
</comment>
<comment type="subcellular location">
    <subcellularLocation>
        <location evidence="12">Cytoplasm</location>
    </subcellularLocation>
</comment>
<protein>
    <recommendedName>
        <fullName evidence="7 12">Coproporphyrinogen III oxidase</fullName>
        <ecNumber evidence="6 12">1.3.3.15</ecNumber>
    </recommendedName>
</protein>
<reference evidence="14 15" key="1">
    <citation type="submission" date="2023-07" db="EMBL/GenBank/DDBJ databases">
        <title>Description of novel actinomycetes strains, isolated from tidal flat sediment.</title>
        <authorList>
            <person name="Lu C."/>
        </authorList>
    </citation>
    <scope>NUCLEOTIDE SEQUENCE [LARGE SCALE GENOMIC DNA]</scope>
    <source>
        <strain evidence="14 15">SYSU T00b441</strain>
    </source>
</reference>
<comment type="caution">
    <text evidence="14">The sequence shown here is derived from an EMBL/GenBank/DDBJ whole genome shotgun (WGS) entry which is preliminary data.</text>
</comment>
<evidence type="ECO:0000256" key="4">
    <source>
        <dbReference type="ARBA" id="ARBA00004744"/>
    </source>
</evidence>
<evidence type="ECO:0000256" key="5">
    <source>
        <dbReference type="ARBA" id="ARBA00008310"/>
    </source>
</evidence>
<keyword evidence="12" id="KW-0963">Cytoplasm</keyword>
<evidence type="ECO:0000256" key="7">
    <source>
        <dbReference type="ARBA" id="ARBA00019046"/>
    </source>
</evidence>
<gene>
    <name evidence="14" type="primary">hemG</name>
    <name evidence="14" type="ORF">Q6348_01595</name>
</gene>
<evidence type="ECO:0000256" key="8">
    <source>
        <dbReference type="ARBA" id="ARBA00022630"/>
    </source>
</evidence>
<evidence type="ECO:0000256" key="9">
    <source>
        <dbReference type="ARBA" id="ARBA00022827"/>
    </source>
</evidence>
<evidence type="ECO:0000256" key="6">
    <source>
        <dbReference type="ARBA" id="ARBA00012402"/>
    </source>
</evidence>
<feature type="domain" description="Amine oxidase" evidence="13">
    <location>
        <begin position="12"/>
        <end position="454"/>
    </location>
</feature>
<dbReference type="Proteomes" id="UP001232536">
    <property type="component" value="Unassembled WGS sequence"/>
</dbReference>
<dbReference type="SUPFAM" id="SSF51905">
    <property type="entry name" value="FAD/NAD(P)-binding domain"/>
    <property type="match status" value="1"/>
</dbReference>
<dbReference type="GO" id="GO:0004729">
    <property type="term" value="F:oxygen-dependent protoporphyrinogen oxidase activity"/>
    <property type="evidence" value="ECO:0007669"/>
    <property type="project" value="UniProtKB-EC"/>
</dbReference>
<dbReference type="InterPro" id="IPR050464">
    <property type="entry name" value="Zeta_carotene_desat/Oxidored"/>
</dbReference>
<dbReference type="Gene3D" id="1.10.3110.10">
    <property type="entry name" value="protoporphyrinogen ix oxidase, domain 3"/>
    <property type="match status" value="1"/>
</dbReference>
<evidence type="ECO:0000313" key="14">
    <source>
        <dbReference type="EMBL" id="MDO8105885.1"/>
    </source>
</evidence>
<proteinExistence type="inferred from homology"/>
<dbReference type="InterPro" id="IPR036188">
    <property type="entry name" value="FAD/NAD-bd_sf"/>
</dbReference>
<dbReference type="Pfam" id="PF01593">
    <property type="entry name" value="Amino_oxidase"/>
    <property type="match status" value="1"/>
</dbReference>
<dbReference type="NCBIfam" id="TIGR00562">
    <property type="entry name" value="proto_IX_ox"/>
    <property type="match status" value="1"/>
</dbReference>
<keyword evidence="8 12" id="KW-0285">Flavoprotein</keyword>
<keyword evidence="10 12" id="KW-0560">Oxidoreductase</keyword>
<organism evidence="14 15">
    <name type="scientific">Actinotalea lenta</name>
    <dbReference type="NCBI Taxonomy" id="3064654"/>
    <lineage>
        <taxon>Bacteria</taxon>
        <taxon>Bacillati</taxon>
        <taxon>Actinomycetota</taxon>
        <taxon>Actinomycetes</taxon>
        <taxon>Micrococcales</taxon>
        <taxon>Cellulomonadaceae</taxon>
        <taxon>Actinotalea</taxon>
    </lineage>
</organism>